<dbReference type="GO" id="GO:0051301">
    <property type="term" value="P:cell division"/>
    <property type="evidence" value="ECO:0007669"/>
    <property type="project" value="UniProtKB-KW"/>
</dbReference>
<evidence type="ECO:0000313" key="17">
    <source>
        <dbReference type="EMBL" id="PXV64347.1"/>
    </source>
</evidence>
<dbReference type="GO" id="GO:0043335">
    <property type="term" value="P:protein unfolding"/>
    <property type="evidence" value="ECO:0007669"/>
    <property type="project" value="TreeGrafter"/>
</dbReference>
<feature type="coiled-coil region" evidence="15">
    <location>
        <begin position="371"/>
        <end position="419"/>
    </location>
</feature>
<dbReference type="Pfam" id="PF05698">
    <property type="entry name" value="Trigger_C"/>
    <property type="match status" value="1"/>
</dbReference>
<dbReference type="SUPFAM" id="SSF102735">
    <property type="entry name" value="Trigger factor ribosome-binding domain"/>
    <property type="match status" value="1"/>
</dbReference>
<dbReference type="Proteomes" id="UP000295472">
    <property type="component" value="Unassembled WGS sequence"/>
</dbReference>
<dbReference type="InterPro" id="IPR005215">
    <property type="entry name" value="Trig_fac"/>
</dbReference>
<comment type="function">
    <text evidence="10 12">Involved in protein export. Acts as a chaperone by maintaining the newly synthesized protein in an open conformation. Functions as a peptidyl-prolyl cis-trans isomerase.</text>
</comment>
<dbReference type="STRING" id="54121.SAMN04515653_12044"/>
<evidence type="ECO:0000256" key="10">
    <source>
        <dbReference type="ARBA" id="ARBA00024849"/>
    </source>
</evidence>
<keyword evidence="15" id="KW-0175">Coiled coil</keyword>
<dbReference type="InterPro" id="IPR046357">
    <property type="entry name" value="PPIase_dom_sf"/>
</dbReference>
<dbReference type="Pfam" id="PF00254">
    <property type="entry name" value="FKBP_C"/>
    <property type="match status" value="1"/>
</dbReference>
<dbReference type="SUPFAM" id="SSF109998">
    <property type="entry name" value="Triger factor/SurA peptide-binding domain-like"/>
    <property type="match status" value="1"/>
</dbReference>
<dbReference type="SUPFAM" id="SSF54534">
    <property type="entry name" value="FKBP-like"/>
    <property type="match status" value="1"/>
</dbReference>
<dbReference type="Gene3D" id="3.10.50.40">
    <property type="match status" value="1"/>
</dbReference>
<evidence type="ECO:0000256" key="5">
    <source>
        <dbReference type="ARBA" id="ARBA00022618"/>
    </source>
</evidence>
<accession>A0A1G6QS73</accession>
<dbReference type="EC" id="5.2.1.8" evidence="3 12"/>
<evidence type="ECO:0000256" key="8">
    <source>
        <dbReference type="ARBA" id="ARBA00023235"/>
    </source>
</evidence>
<gene>
    <name evidence="12" type="primary">tig</name>
    <name evidence="21" type="ORF">BY453_11517</name>
    <name evidence="22" type="ORF">C7954_102127</name>
    <name evidence="17" type="ORF">C8C78_11845</name>
    <name evidence="18" type="ORF">SAMN04488597_11945</name>
    <name evidence="19" type="ORF">SAMN04488598_10289</name>
    <name evidence="20" type="ORF">SAMN04515652_10293</name>
</gene>
<dbReference type="Gene3D" id="1.10.3120.10">
    <property type="entry name" value="Trigger factor, C-terminal domain"/>
    <property type="match status" value="1"/>
</dbReference>
<evidence type="ECO:0000256" key="6">
    <source>
        <dbReference type="ARBA" id="ARBA00023110"/>
    </source>
</evidence>
<evidence type="ECO:0000256" key="3">
    <source>
        <dbReference type="ARBA" id="ARBA00013194"/>
    </source>
</evidence>
<evidence type="ECO:0000256" key="13">
    <source>
        <dbReference type="PROSITE-ProRule" id="PRU00277"/>
    </source>
</evidence>
<dbReference type="Proteomes" id="UP000295758">
    <property type="component" value="Unassembled WGS sequence"/>
</dbReference>
<dbReference type="GeneID" id="57011714"/>
<dbReference type="GO" id="GO:0051083">
    <property type="term" value="P:'de novo' cotranslational protein folding"/>
    <property type="evidence" value="ECO:0007669"/>
    <property type="project" value="TreeGrafter"/>
</dbReference>
<dbReference type="OrthoDB" id="9767721at2"/>
<dbReference type="GO" id="GO:0005737">
    <property type="term" value="C:cytoplasm"/>
    <property type="evidence" value="ECO:0007669"/>
    <property type="project" value="UniProtKB-SubCell"/>
</dbReference>
<dbReference type="PIRSF" id="PIRSF003095">
    <property type="entry name" value="Trigger_factor"/>
    <property type="match status" value="1"/>
</dbReference>
<dbReference type="EMBL" id="SOAA01000015">
    <property type="protein sequence ID" value="TDS30135.1"/>
    <property type="molecule type" value="Genomic_DNA"/>
</dbReference>
<evidence type="ECO:0000313" key="20">
    <source>
        <dbReference type="EMBL" id="SES65121.1"/>
    </source>
</evidence>
<comment type="domain">
    <text evidence="12">Consists of 3 domains; the N-terminus binds the ribosome, the middle domain has PPIase activity, while the C-terminus has intrinsic chaperone activity on its own.</text>
</comment>
<dbReference type="GO" id="GO:0003755">
    <property type="term" value="F:peptidyl-prolyl cis-trans isomerase activity"/>
    <property type="evidence" value="ECO:0007669"/>
    <property type="project" value="UniProtKB-UniRule"/>
</dbReference>
<dbReference type="PANTHER" id="PTHR30560:SF3">
    <property type="entry name" value="TRIGGER FACTOR-LIKE PROTEIN TIG, CHLOROPLASTIC"/>
    <property type="match status" value="1"/>
</dbReference>
<dbReference type="Proteomes" id="UP000198612">
    <property type="component" value="Unassembled WGS sequence"/>
</dbReference>
<dbReference type="Gene3D" id="3.30.70.1050">
    <property type="entry name" value="Trigger factor ribosome-binding domain"/>
    <property type="match status" value="1"/>
</dbReference>
<dbReference type="AlphaFoldDB" id="A0A1G6QS73"/>
<dbReference type="Proteomes" id="UP000247389">
    <property type="component" value="Unassembled WGS sequence"/>
</dbReference>
<comment type="subcellular location">
    <subcellularLocation>
        <location evidence="12">Cytoplasm</location>
    </subcellularLocation>
    <text evidence="12">About half TF is bound to the ribosome near the polypeptide exit tunnel while the other half is free in the cytoplasm.</text>
</comment>
<feature type="domain" description="PPIase FKBP-type" evidence="16">
    <location>
        <begin position="163"/>
        <end position="245"/>
    </location>
</feature>
<dbReference type="GO" id="GO:0043022">
    <property type="term" value="F:ribosome binding"/>
    <property type="evidence" value="ECO:0007669"/>
    <property type="project" value="TreeGrafter"/>
</dbReference>
<keyword evidence="8 12" id="KW-0413">Isomerase</keyword>
<keyword evidence="24" id="KW-1185">Reference proteome</keyword>
<evidence type="ECO:0000313" key="24">
    <source>
        <dbReference type="Proteomes" id="UP000199519"/>
    </source>
</evidence>
<evidence type="ECO:0000313" key="18">
    <source>
        <dbReference type="EMBL" id="SDC94784.1"/>
    </source>
</evidence>
<dbReference type="InterPro" id="IPR037041">
    <property type="entry name" value="Trigger_fac_C_sf"/>
</dbReference>
<evidence type="ECO:0000313" key="19">
    <source>
        <dbReference type="EMBL" id="SDE81286.1"/>
    </source>
</evidence>
<evidence type="ECO:0000259" key="16">
    <source>
        <dbReference type="PROSITE" id="PS50059"/>
    </source>
</evidence>
<dbReference type="GO" id="GO:0015031">
    <property type="term" value="P:protein transport"/>
    <property type="evidence" value="ECO:0007669"/>
    <property type="project" value="UniProtKB-UniRule"/>
</dbReference>
<evidence type="ECO:0000256" key="4">
    <source>
        <dbReference type="ARBA" id="ARBA00016902"/>
    </source>
</evidence>
<evidence type="ECO:0000313" key="21">
    <source>
        <dbReference type="EMBL" id="TDS30135.1"/>
    </source>
</evidence>
<dbReference type="EMBL" id="SOEF01000002">
    <property type="protein sequence ID" value="TDX47962.1"/>
    <property type="molecule type" value="Genomic_DNA"/>
</dbReference>
<keyword evidence="7 12" id="KW-0143">Chaperone</keyword>
<evidence type="ECO:0000256" key="7">
    <source>
        <dbReference type="ARBA" id="ARBA00023186"/>
    </source>
</evidence>
<dbReference type="Proteomes" id="UP000324896">
    <property type="component" value="Unassembled WGS sequence"/>
</dbReference>
<evidence type="ECO:0000256" key="1">
    <source>
        <dbReference type="ARBA" id="ARBA00000971"/>
    </source>
</evidence>
<dbReference type="Pfam" id="PF05697">
    <property type="entry name" value="Trigger_N"/>
    <property type="match status" value="1"/>
</dbReference>
<sequence>MEVKKDVLEGNKVKLEIEIESDRVDEALEQAYRQVVKDVEIPGFRKGKAPRKIIEQRFGEEVLHKDALDILIPQGYSEAVEEADIEPIAQPDIEDFYISKGEAATFTAIVEVKPEVELGEYKGLGIEKEDTEVKEEEISQRLEKMQDEHSQLMTAEREELQEGDFAIIDFTGYVDGEEFPGGSAEEYSLEIGSGSFIPGFEEQLIGMKVGEEKTVEITFPEDYNAEDLAGADASFDVVLKEIKVKQRPELDDDFAVEASDYETMDELRVSIEEEIAEQKETSAENNFREKLIKKASKNAEVNITDTLIDEQLDQMFERLSQSISQQGLDMETYLGYIGMDEETWREDNRETASDRAKELLVLEAIADIEEIEVSDEEIDEEVNEIAEMHDQEPEQIKAILQMQGQLAQLKEDIRRQKTIEFLIENN</sequence>
<dbReference type="InterPro" id="IPR036611">
    <property type="entry name" value="Trigger_fac_ribosome-bd_sf"/>
</dbReference>
<proteinExistence type="inferred from homology"/>
<evidence type="ECO:0000313" key="22">
    <source>
        <dbReference type="EMBL" id="TDX47962.1"/>
    </source>
</evidence>
<keyword evidence="6 12" id="KW-0697">Rotamase</keyword>
<evidence type="ECO:0000313" key="23">
    <source>
        <dbReference type="Proteomes" id="UP000198612"/>
    </source>
</evidence>
<dbReference type="GO" id="GO:0044183">
    <property type="term" value="F:protein folding chaperone"/>
    <property type="evidence" value="ECO:0007669"/>
    <property type="project" value="TreeGrafter"/>
</dbReference>
<dbReference type="EMBL" id="FNBJ01000002">
    <property type="protein sequence ID" value="SDE81286.1"/>
    <property type="molecule type" value="Genomic_DNA"/>
</dbReference>
<dbReference type="InterPro" id="IPR001179">
    <property type="entry name" value="PPIase_FKBP_dom"/>
</dbReference>
<dbReference type="RefSeq" id="WP_073159665.1">
    <property type="nucleotide sequence ID" value="NZ_FMYT01000019.1"/>
</dbReference>
<dbReference type="NCBIfam" id="TIGR00115">
    <property type="entry name" value="tig"/>
    <property type="match status" value="1"/>
</dbReference>
<dbReference type="FunFam" id="3.10.50.40:FF:000001">
    <property type="entry name" value="Trigger factor"/>
    <property type="match status" value="1"/>
</dbReference>
<comment type="similarity">
    <text evidence="2 12 14">Belongs to the FKBP-type PPIase family. Tig subfamily.</text>
</comment>
<dbReference type="HAMAP" id="MF_00303">
    <property type="entry name" value="Trigger_factor_Tig"/>
    <property type="match status" value="1"/>
</dbReference>
<organism evidence="18 28">
    <name type="scientific">Halanaerobium congolense</name>
    <dbReference type="NCBI Taxonomy" id="54121"/>
    <lineage>
        <taxon>Bacteria</taxon>
        <taxon>Bacillati</taxon>
        <taxon>Bacillota</taxon>
        <taxon>Clostridia</taxon>
        <taxon>Halanaerobiales</taxon>
        <taxon>Halanaerobiaceae</taxon>
        <taxon>Halanaerobium</taxon>
    </lineage>
</organism>
<evidence type="ECO:0000313" key="28">
    <source>
        <dbReference type="Proteomes" id="UP000324896"/>
    </source>
</evidence>
<name>A0A1G6QS73_9FIRM</name>
<dbReference type="Proteomes" id="UP000199519">
    <property type="component" value="Unassembled WGS sequence"/>
</dbReference>
<dbReference type="EMBL" id="FOHG01000002">
    <property type="protein sequence ID" value="SES65121.1"/>
    <property type="molecule type" value="Genomic_DNA"/>
</dbReference>
<dbReference type="InterPro" id="IPR008881">
    <property type="entry name" value="Trigger_fac_ribosome-bd_bac"/>
</dbReference>
<evidence type="ECO:0000256" key="2">
    <source>
        <dbReference type="ARBA" id="ARBA00005464"/>
    </source>
</evidence>
<dbReference type="InterPro" id="IPR008880">
    <property type="entry name" value="Trigger_fac_C"/>
</dbReference>
<feature type="coiled-coil region" evidence="15">
    <location>
        <begin position="128"/>
        <end position="155"/>
    </location>
</feature>
<evidence type="ECO:0000313" key="25">
    <source>
        <dbReference type="Proteomes" id="UP000247389"/>
    </source>
</evidence>
<reference evidence="23 24" key="1">
    <citation type="submission" date="2016-10" db="EMBL/GenBank/DDBJ databases">
        <authorList>
            <person name="Varghese N."/>
            <person name="Submissions S."/>
        </authorList>
    </citation>
    <scope>NUCLEOTIDE SEQUENCE [LARGE SCALE GENOMIC DNA]</scope>
    <source>
        <strain evidence="18 28">WG10</strain>
        <strain evidence="19 24">WG2</strain>
        <strain evidence="20 23">WG5</strain>
    </source>
</reference>
<comment type="catalytic activity">
    <reaction evidence="1 12 13">
        <text>[protein]-peptidylproline (omega=180) = [protein]-peptidylproline (omega=0)</text>
        <dbReference type="Rhea" id="RHEA:16237"/>
        <dbReference type="Rhea" id="RHEA-COMP:10747"/>
        <dbReference type="Rhea" id="RHEA-COMP:10748"/>
        <dbReference type="ChEBI" id="CHEBI:83833"/>
        <dbReference type="ChEBI" id="CHEBI:83834"/>
        <dbReference type="EC" id="5.2.1.8"/>
    </reaction>
</comment>
<dbReference type="EMBL" id="QICM01000018">
    <property type="protein sequence ID" value="PXV64347.1"/>
    <property type="molecule type" value="Genomic_DNA"/>
</dbReference>
<evidence type="ECO:0000256" key="12">
    <source>
        <dbReference type="HAMAP-Rule" id="MF_00303"/>
    </source>
</evidence>
<dbReference type="PROSITE" id="PS50059">
    <property type="entry name" value="FKBP_PPIASE"/>
    <property type="match status" value="1"/>
</dbReference>
<keyword evidence="5 12" id="KW-0132">Cell division</keyword>
<evidence type="ECO:0000313" key="27">
    <source>
        <dbReference type="Proteomes" id="UP000295758"/>
    </source>
</evidence>
<dbReference type="EMBL" id="FMYT01000019">
    <property type="protein sequence ID" value="SDC94784.1"/>
    <property type="molecule type" value="Genomic_DNA"/>
</dbReference>
<protein>
    <recommendedName>
        <fullName evidence="4 12">Trigger factor</fullName>
        <shortName evidence="12">TF</shortName>
        <ecNumber evidence="3 12">5.2.1.8</ecNumber>
    </recommendedName>
    <alternativeName>
        <fullName evidence="11 12">PPIase</fullName>
    </alternativeName>
</protein>
<evidence type="ECO:0000256" key="15">
    <source>
        <dbReference type="SAM" id="Coils"/>
    </source>
</evidence>
<reference evidence="17 25" key="2">
    <citation type="submission" date="2018-04" db="EMBL/GenBank/DDBJ databases">
        <title>Subsurface microbial communities from deep shales in Ohio and West Virginia, USA.</title>
        <authorList>
            <person name="Wrighton K."/>
        </authorList>
    </citation>
    <scope>NUCLEOTIDE SEQUENCE [LARGE SCALE GENOMIC DNA]</scope>
    <source>
        <strain evidence="22 26">DSMZ 11287</strain>
        <strain evidence="17 25">MSL28</strain>
    </source>
</reference>
<keyword evidence="12" id="KW-0963">Cytoplasm</keyword>
<reference evidence="21 27" key="3">
    <citation type="submission" date="2019-03" db="EMBL/GenBank/DDBJ databases">
        <title>Deep subsurface shale carbon reservoir microbial communities from Ohio and West Virginia, USA.</title>
        <authorList>
            <person name="Wrighton K."/>
        </authorList>
    </citation>
    <scope>NUCLEOTIDE SEQUENCE [LARGE SCALE GENOMIC DNA]</scope>
    <source>
        <strain evidence="21 27">UTICA-S4D12</strain>
    </source>
</reference>
<dbReference type="PANTHER" id="PTHR30560">
    <property type="entry name" value="TRIGGER FACTOR CHAPERONE AND PEPTIDYL-PROLYL CIS/TRANS ISOMERASE"/>
    <property type="match status" value="1"/>
</dbReference>
<evidence type="ECO:0000256" key="9">
    <source>
        <dbReference type="ARBA" id="ARBA00023306"/>
    </source>
</evidence>
<evidence type="ECO:0000256" key="11">
    <source>
        <dbReference type="ARBA" id="ARBA00029986"/>
    </source>
</evidence>
<dbReference type="InterPro" id="IPR027304">
    <property type="entry name" value="Trigger_fact/SurA_dom_sf"/>
</dbReference>
<evidence type="ECO:0000256" key="14">
    <source>
        <dbReference type="RuleBase" id="RU003914"/>
    </source>
</evidence>
<keyword evidence="9 12" id="KW-0131">Cell cycle</keyword>
<evidence type="ECO:0000313" key="26">
    <source>
        <dbReference type="Proteomes" id="UP000295472"/>
    </source>
</evidence>